<gene>
    <name evidence="1" type="ORF">B1B_14616</name>
</gene>
<organism evidence="1">
    <name type="scientific">mine drainage metagenome</name>
    <dbReference type="NCBI Taxonomy" id="410659"/>
    <lineage>
        <taxon>unclassified sequences</taxon>
        <taxon>metagenomes</taxon>
        <taxon>ecological metagenomes</taxon>
    </lineage>
</organism>
<dbReference type="AlphaFoldDB" id="T1AH79"/>
<reference evidence="1" key="1">
    <citation type="submission" date="2013-08" db="EMBL/GenBank/DDBJ databases">
        <authorList>
            <person name="Mendez C."/>
            <person name="Richter M."/>
            <person name="Ferrer M."/>
            <person name="Sanchez J."/>
        </authorList>
    </citation>
    <scope>NUCLEOTIDE SEQUENCE</scope>
</reference>
<proteinExistence type="predicted"/>
<dbReference type="EMBL" id="AUZY01009701">
    <property type="protein sequence ID" value="EQD41285.1"/>
    <property type="molecule type" value="Genomic_DNA"/>
</dbReference>
<evidence type="ECO:0000313" key="1">
    <source>
        <dbReference type="EMBL" id="EQD41285.1"/>
    </source>
</evidence>
<feature type="non-terminal residue" evidence="1">
    <location>
        <position position="1"/>
    </location>
</feature>
<protein>
    <submittedName>
        <fullName evidence="1">Protein containing DUF1499</fullName>
    </submittedName>
</protein>
<accession>T1AH79</accession>
<comment type="caution">
    <text evidence="1">The sequence shown here is derived from an EMBL/GenBank/DDBJ whole genome shotgun (WGS) entry which is preliminary data.</text>
</comment>
<sequence length="70" mass="7985">LGIIEASSTTFWFGFTDDIVIRIEAKTDGSRLDIRSESRIGKSDFGRNAARIMRFRAMLYRNLELHPPAP</sequence>
<reference evidence="1" key="2">
    <citation type="journal article" date="2014" name="ISME J.">
        <title>Microbial stratification in low pH oxic and suboxic macroscopic growths along an acid mine drainage.</title>
        <authorList>
            <person name="Mendez-Garcia C."/>
            <person name="Mesa V."/>
            <person name="Sprenger R.R."/>
            <person name="Richter M."/>
            <person name="Diez M.S."/>
            <person name="Solano J."/>
            <person name="Bargiela R."/>
            <person name="Golyshina O.V."/>
            <person name="Manteca A."/>
            <person name="Ramos J.L."/>
            <person name="Gallego J.R."/>
            <person name="Llorente I."/>
            <person name="Martins Dos Santos V.A."/>
            <person name="Jensen O.N."/>
            <person name="Pelaez A.I."/>
            <person name="Sanchez J."/>
            <person name="Ferrer M."/>
        </authorList>
    </citation>
    <scope>NUCLEOTIDE SEQUENCE</scope>
</reference>
<dbReference type="Pfam" id="PF07386">
    <property type="entry name" value="DUF1499"/>
    <property type="match status" value="1"/>
</dbReference>
<dbReference type="InterPro" id="IPR010865">
    <property type="entry name" value="DUF1499"/>
</dbReference>
<name>T1AH79_9ZZZZ</name>